<dbReference type="GO" id="GO:0003676">
    <property type="term" value="F:nucleic acid binding"/>
    <property type="evidence" value="ECO:0007669"/>
    <property type="project" value="UniProtKB-ARBA"/>
</dbReference>
<evidence type="ECO:0000256" key="4">
    <source>
        <dbReference type="ARBA" id="ARBA00022840"/>
    </source>
</evidence>
<keyword evidence="3" id="KW-0547">Nucleotide-binding</keyword>
<dbReference type="InterPro" id="IPR051309">
    <property type="entry name" value="ABCF_ATPase"/>
</dbReference>
<keyword evidence="8" id="KW-1185">Reference proteome</keyword>
<dbReference type="SMART" id="SM00382">
    <property type="entry name" value="AAA"/>
    <property type="match status" value="2"/>
</dbReference>
<dbReference type="Pfam" id="PF00005">
    <property type="entry name" value="ABC_tran"/>
    <property type="match status" value="2"/>
</dbReference>
<protein>
    <submittedName>
        <fullName evidence="7">ATP-binding protein YdiF</fullName>
    </submittedName>
</protein>
<dbReference type="CDD" id="cd03221">
    <property type="entry name" value="ABCF_EF-3"/>
    <property type="match status" value="2"/>
</dbReference>
<dbReference type="Gene3D" id="3.40.50.300">
    <property type="entry name" value="P-loop containing nucleotide triphosphate hydrolases"/>
    <property type="match status" value="2"/>
</dbReference>
<proteinExistence type="inferred from homology"/>
<sequence>MTLLRISNITKTFAGVPILQDVSWQIEAGRKIGLVGVNGSGKSTLLNLLSGMMSADRGAIEMARQMRLGYLTQEMAAEGDRTLYDEVREAFRPLLDMQTEMTRLETRMAQQQADDADMQRYGALMEEFNARQGYAIRARVEATLSGLGFRPEALQTSVRHLSGGQKNIAALARVLLQEPDLLLLDEPSNHLDVQATEWLEGVLRDYAGAVVVVSHDRYFLDRTVDEIVELEQQNLQRYPGNYSAYVVAKALRREQQTKAYEQQQAEIERHEEFIRRNMAGQNTKQAQSRQKMLARIERLDKPGGDGRRMNVQFAANRRENHEVLVCHNLQKRYGDREVLRRLSFTVYRGEKVGLTGPNGAGKSTLLRLLMGQETPDGGALHAGSNIAVAYYDQELGSLQARNTVLDEVWQAAPDWTQGEMRSHLGRFLFSGDEVLQTIGSLSGGQKSRVALAKLMLTKANLLVLDEPTNHLDIPACEMLEQALADYPGTLLIVSHDRYFLDRVIDRLLLLHDGTCTSHAGNYSDYQAAMTAPAPTPVAKVRKKAPLPPRRRGVKRRTPGSIEREIAQVEAEIAALQAELDARHDPSDWQQLADISSRQGDASERLQQLLEEWENSMAIEEGSVS</sequence>
<dbReference type="PANTHER" id="PTHR42855:SF2">
    <property type="entry name" value="DRUG RESISTANCE ABC TRANSPORTER,ATP-BINDING PROTEIN"/>
    <property type="match status" value="1"/>
</dbReference>
<dbReference type="FunFam" id="3.40.50.300:FF:000309">
    <property type="entry name" value="ABC transporter ATP-binding protein"/>
    <property type="match status" value="1"/>
</dbReference>
<dbReference type="Proteomes" id="UP001174909">
    <property type="component" value="Unassembled WGS sequence"/>
</dbReference>
<dbReference type="PANTHER" id="PTHR42855">
    <property type="entry name" value="ABC TRANSPORTER ATP-BINDING SUBUNIT"/>
    <property type="match status" value="1"/>
</dbReference>
<name>A0AA35WWD6_GEOBA</name>
<evidence type="ECO:0000313" key="7">
    <source>
        <dbReference type="EMBL" id="CAI8031286.1"/>
    </source>
</evidence>
<feature type="domain" description="ABC transporter" evidence="6">
    <location>
        <begin position="324"/>
        <end position="537"/>
    </location>
</feature>
<evidence type="ECO:0000313" key="8">
    <source>
        <dbReference type="Proteomes" id="UP001174909"/>
    </source>
</evidence>
<feature type="domain" description="ABC transporter" evidence="6">
    <location>
        <begin position="4"/>
        <end position="257"/>
    </location>
</feature>
<keyword evidence="4 7" id="KW-0067">ATP-binding</keyword>
<dbReference type="FunFam" id="3.40.50.300:FF:000011">
    <property type="entry name" value="Putative ABC transporter ATP-binding component"/>
    <property type="match status" value="1"/>
</dbReference>
<evidence type="ECO:0000256" key="2">
    <source>
        <dbReference type="ARBA" id="ARBA00022737"/>
    </source>
</evidence>
<gene>
    <name evidence="7" type="ORF">GBAR_LOCUS17767</name>
</gene>
<dbReference type="InterPro" id="IPR032781">
    <property type="entry name" value="ABC_tran_Xtn"/>
</dbReference>
<dbReference type="InterPro" id="IPR003593">
    <property type="entry name" value="AAA+_ATPase"/>
</dbReference>
<dbReference type="InterPro" id="IPR017871">
    <property type="entry name" value="ABC_transporter-like_CS"/>
</dbReference>
<evidence type="ECO:0000256" key="1">
    <source>
        <dbReference type="ARBA" id="ARBA00011054"/>
    </source>
</evidence>
<comment type="similarity">
    <text evidence="1">Belongs to the ABC transporter superfamily. ABCF family. EF3 subfamily.</text>
</comment>
<comment type="similarity">
    <text evidence="5">Belongs to the ABC transporter superfamily. ABCF family. EF3 (TC 3.A.1.121) subfamily.</text>
</comment>
<dbReference type="EMBL" id="CASHTH010002528">
    <property type="protein sequence ID" value="CAI8031286.1"/>
    <property type="molecule type" value="Genomic_DNA"/>
</dbReference>
<dbReference type="AlphaFoldDB" id="A0AA35WWD6"/>
<dbReference type="Pfam" id="PF12848">
    <property type="entry name" value="ABC_tran_Xtn"/>
    <property type="match status" value="1"/>
</dbReference>
<dbReference type="SUPFAM" id="SSF52540">
    <property type="entry name" value="P-loop containing nucleoside triphosphate hydrolases"/>
    <property type="match status" value="2"/>
</dbReference>
<evidence type="ECO:0000256" key="5">
    <source>
        <dbReference type="ARBA" id="ARBA00061344"/>
    </source>
</evidence>
<dbReference type="InterPro" id="IPR027417">
    <property type="entry name" value="P-loop_NTPase"/>
</dbReference>
<dbReference type="InterPro" id="IPR003439">
    <property type="entry name" value="ABC_transporter-like_ATP-bd"/>
</dbReference>
<evidence type="ECO:0000256" key="3">
    <source>
        <dbReference type="ARBA" id="ARBA00022741"/>
    </source>
</evidence>
<dbReference type="GO" id="GO:0005524">
    <property type="term" value="F:ATP binding"/>
    <property type="evidence" value="ECO:0007669"/>
    <property type="project" value="UniProtKB-KW"/>
</dbReference>
<organism evidence="7 8">
    <name type="scientific">Geodia barretti</name>
    <name type="common">Barrett's horny sponge</name>
    <dbReference type="NCBI Taxonomy" id="519541"/>
    <lineage>
        <taxon>Eukaryota</taxon>
        <taxon>Metazoa</taxon>
        <taxon>Porifera</taxon>
        <taxon>Demospongiae</taxon>
        <taxon>Heteroscleromorpha</taxon>
        <taxon>Tetractinellida</taxon>
        <taxon>Astrophorina</taxon>
        <taxon>Geodiidae</taxon>
        <taxon>Geodia</taxon>
    </lineage>
</organism>
<comment type="caution">
    <text evidence="7">The sequence shown here is derived from an EMBL/GenBank/DDBJ whole genome shotgun (WGS) entry which is preliminary data.</text>
</comment>
<keyword evidence="2" id="KW-0677">Repeat</keyword>
<evidence type="ECO:0000259" key="6">
    <source>
        <dbReference type="PROSITE" id="PS50893"/>
    </source>
</evidence>
<dbReference type="PROSITE" id="PS00211">
    <property type="entry name" value="ABC_TRANSPORTER_1"/>
    <property type="match status" value="1"/>
</dbReference>
<dbReference type="PROSITE" id="PS50893">
    <property type="entry name" value="ABC_TRANSPORTER_2"/>
    <property type="match status" value="2"/>
</dbReference>
<reference evidence="7" key="1">
    <citation type="submission" date="2023-03" db="EMBL/GenBank/DDBJ databases">
        <authorList>
            <person name="Steffen K."/>
            <person name="Cardenas P."/>
        </authorList>
    </citation>
    <scope>NUCLEOTIDE SEQUENCE</scope>
</reference>
<dbReference type="GO" id="GO:0016887">
    <property type="term" value="F:ATP hydrolysis activity"/>
    <property type="evidence" value="ECO:0007669"/>
    <property type="project" value="InterPro"/>
</dbReference>
<accession>A0AA35WWD6</accession>